<organism evidence="1 2">
    <name type="scientific">Afipia massiliensis</name>
    <dbReference type="NCBI Taxonomy" id="211460"/>
    <lineage>
        <taxon>Bacteria</taxon>
        <taxon>Pseudomonadati</taxon>
        <taxon>Pseudomonadota</taxon>
        <taxon>Alphaproteobacteria</taxon>
        <taxon>Hyphomicrobiales</taxon>
        <taxon>Nitrobacteraceae</taxon>
        <taxon>Afipia</taxon>
    </lineage>
</organism>
<dbReference type="AlphaFoldDB" id="A0A840N8Q6"/>
<reference evidence="1 2" key="1">
    <citation type="submission" date="2020-08" db="EMBL/GenBank/DDBJ databases">
        <title>Genomic Encyclopedia of Type Strains, Phase IV (KMG-IV): sequencing the most valuable type-strain genomes for metagenomic binning, comparative biology and taxonomic classification.</title>
        <authorList>
            <person name="Goeker M."/>
        </authorList>
    </citation>
    <scope>NUCLEOTIDE SEQUENCE [LARGE SCALE GENOMIC DNA]</scope>
    <source>
        <strain evidence="1 2">DSM 17498</strain>
    </source>
</reference>
<comment type="caution">
    <text evidence="1">The sequence shown here is derived from an EMBL/GenBank/DDBJ whole genome shotgun (WGS) entry which is preliminary data.</text>
</comment>
<gene>
    <name evidence="1" type="ORF">HNQ36_005008</name>
</gene>
<proteinExistence type="predicted"/>
<sequence length="33" mass="3959">MRRSWGGFNRIVLAHVAAALWDHFYRCDKVLLR</sequence>
<dbReference type="EMBL" id="JACHIJ010000010">
    <property type="protein sequence ID" value="MBB5054997.1"/>
    <property type="molecule type" value="Genomic_DNA"/>
</dbReference>
<accession>A0A840N8Q6</accession>
<protein>
    <submittedName>
        <fullName evidence="1">Cytochrome b561</fullName>
    </submittedName>
</protein>
<evidence type="ECO:0000313" key="1">
    <source>
        <dbReference type="EMBL" id="MBB5054997.1"/>
    </source>
</evidence>
<name>A0A840N8Q6_9BRAD</name>
<evidence type="ECO:0000313" key="2">
    <source>
        <dbReference type="Proteomes" id="UP000521227"/>
    </source>
</evidence>
<dbReference type="Proteomes" id="UP000521227">
    <property type="component" value="Unassembled WGS sequence"/>
</dbReference>